<dbReference type="KEGG" id="slim:SCL_2498"/>
<name>A0A1B4XIZ3_9GAMM</name>
<dbReference type="InterPro" id="IPR025658">
    <property type="entry name" value="Cyclophilin_TM1367"/>
</dbReference>
<reference evidence="2 3" key="1">
    <citation type="submission" date="2015-05" db="EMBL/GenBank/DDBJ databases">
        <title>Complete genome sequence of a sulfur-oxidizing gammaproteobacterium strain HA5.</title>
        <authorList>
            <person name="Miura A."/>
            <person name="Kojima H."/>
            <person name="Fukui M."/>
        </authorList>
    </citation>
    <scope>NUCLEOTIDE SEQUENCE [LARGE SCALE GENOMIC DNA]</scope>
    <source>
        <strain evidence="2 3">HA5</strain>
    </source>
</reference>
<evidence type="ECO:0000259" key="1">
    <source>
        <dbReference type="Pfam" id="PF04126"/>
    </source>
</evidence>
<protein>
    <recommendedName>
        <fullName evidence="1">Cyclophilin TM1367-like domain-containing protein</fullName>
    </recommendedName>
</protein>
<dbReference type="RefSeq" id="WP_096361481.1">
    <property type="nucleotide sequence ID" value="NZ_AP014879.1"/>
</dbReference>
<proteinExistence type="predicted"/>
<accession>A0A1B4XIZ3</accession>
<dbReference type="Pfam" id="PF04126">
    <property type="entry name" value="Cyclophil_like"/>
    <property type="match status" value="1"/>
</dbReference>
<dbReference type="Gene3D" id="2.40.100.20">
    <property type="match status" value="1"/>
</dbReference>
<dbReference type="InterPro" id="IPR029000">
    <property type="entry name" value="Cyclophilin-like_dom_sf"/>
</dbReference>
<dbReference type="InParanoid" id="A0A1B4XIZ3"/>
<sequence length="124" mass="13474">MRQLKMTIGSVVLEAELLDTPTAEAIWNACPFTSKANTWGEEVYFSTPVQVNREPSAREVVQPGELAFWIEGDSIAIGFGRTPISQGNEIRLAAKTNIWGKAKGDVKQLKSVKSGAAIKVEKIG</sequence>
<evidence type="ECO:0000313" key="2">
    <source>
        <dbReference type="EMBL" id="BAV34775.1"/>
    </source>
</evidence>
<keyword evidence="3" id="KW-1185">Reference proteome</keyword>
<feature type="domain" description="Cyclophilin TM1367-like" evidence="1">
    <location>
        <begin position="3"/>
        <end position="121"/>
    </location>
</feature>
<gene>
    <name evidence="2" type="ORF">SCL_2498</name>
</gene>
<dbReference type="OrthoDB" id="7061637at2"/>
<organism evidence="2 3">
    <name type="scientific">Sulfuricaulis limicola</name>
    <dbReference type="NCBI Taxonomy" id="1620215"/>
    <lineage>
        <taxon>Bacteria</taxon>
        <taxon>Pseudomonadati</taxon>
        <taxon>Pseudomonadota</taxon>
        <taxon>Gammaproteobacteria</taxon>
        <taxon>Acidiferrobacterales</taxon>
        <taxon>Acidiferrobacteraceae</taxon>
        <taxon>Sulfuricaulis</taxon>
    </lineage>
</organism>
<dbReference type="AlphaFoldDB" id="A0A1B4XIZ3"/>
<evidence type="ECO:0000313" key="3">
    <source>
        <dbReference type="Proteomes" id="UP000243180"/>
    </source>
</evidence>
<dbReference type="SUPFAM" id="SSF50891">
    <property type="entry name" value="Cyclophilin-like"/>
    <property type="match status" value="1"/>
</dbReference>
<dbReference type="Proteomes" id="UP000243180">
    <property type="component" value="Chromosome"/>
</dbReference>
<dbReference type="EMBL" id="AP014879">
    <property type="protein sequence ID" value="BAV34775.1"/>
    <property type="molecule type" value="Genomic_DNA"/>
</dbReference>